<feature type="region of interest" description="Disordered" evidence="1">
    <location>
        <begin position="195"/>
        <end position="214"/>
    </location>
</feature>
<evidence type="ECO:0000313" key="4">
    <source>
        <dbReference type="WBParaSite" id="SSLN_0001996601-mRNA-1"/>
    </source>
</evidence>
<sequence length="214" mass="23125">MADNLVSKPIMELHMLGVNQSPAPALENLTHFSDFAHKQARCKVYLKNVDAKAQSGAILALLVEEVYDPALGVPTSFPTAGESVNDFQQALRLLDRKAFPTMDATALNTGAGAIGRCSSRPQIHKSLLRDRPLALDRASPWLMRRTFFRPLAINPHDCCSASQPFSPTPTTKPSHRRLCSPAPGVPLPAKIAGIGLRSNDQTGPRPAVPFNPST</sequence>
<dbReference type="AlphaFoldDB" id="A0A183TRZ2"/>
<keyword evidence="3" id="KW-1185">Reference proteome</keyword>
<dbReference type="Proteomes" id="UP000275846">
    <property type="component" value="Unassembled WGS sequence"/>
</dbReference>
<name>A0A183TRZ2_SCHSO</name>
<gene>
    <name evidence="2" type="ORF">SSLN_LOCUS19240</name>
</gene>
<reference evidence="2 3" key="2">
    <citation type="submission" date="2018-11" db="EMBL/GenBank/DDBJ databases">
        <authorList>
            <consortium name="Pathogen Informatics"/>
        </authorList>
    </citation>
    <scope>NUCLEOTIDE SEQUENCE [LARGE SCALE GENOMIC DNA]</scope>
    <source>
        <strain evidence="2 3">NST_G2</strain>
    </source>
</reference>
<organism evidence="4">
    <name type="scientific">Schistocephalus solidus</name>
    <name type="common">Tapeworm</name>
    <dbReference type="NCBI Taxonomy" id="70667"/>
    <lineage>
        <taxon>Eukaryota</taxon>
        <taxon>Metazoa</taxon>
        <taxon>Spiralia</taxon>
        <taxon>Lophotrochozoa</taxon>
        <taxon>Platyhelminthes</taxon>
        <taxon>Cestoda</taxon>
        <taxon>Eucestoda</taxon>
        <taxon>Diphyllobothriidea</taxon>
        <taxon>Diphyllobothriidae</taxon>
        <taxon>Schistocephalus</taxon>
    </lineage>
</organism>
<reference evidence="4" key="1">
    <citation type="submission" date="2016-06" db="UniProtKB">
        <authorList>
            <consortium name="WormBaseParasite"/>
        </authorList>
    </citation>
    <scope>IDENTIFICATION</scope>
</reference>
<proteinExistence type="predicted"/>
<protein>
    <submittedName>
        <fullName evidence="4">RRM domain-containing protein</fullName>
    </submittedName>
</protein>
<evidence type="ECO:0000313" key="2">
    <source>
        <dbReference type="EMBL" id="VDM05626.1"/>
    </source>
</evidence>
<dbReference type="WBParaSite" id="SSLN_0001996601-mRNA-1">
    <property type="protein sequence ID" value="SSLN_0001996601-mRNA-1"/>
    <property type="gene ID" value="SSLN_0001996601"/>
</dbReference>
<accession>A0A183TRZ2</accession>
<dbReference type="EMBL" id="UYSU01046768">
    <property type="protein sequence ID" value="VDM05626.1"/>
    <property type="molecule type" value="Genomic_DNA"/>
</dbReference>
<evidence type="ECO:0000313" key="3">
    <source>
        <dbReference type="Proteomes" id="UP000275846"/>
    </source>
</evidence>
<evidence type="ECO:0000256" key="1">
    <source>
        <dbReference type="SAM" id="MobiDB-lite"/>
    </source>
</evidence>